<keyword evidence="2" id="KW-1185">Reference proteome</keyword>
<name>A0ABU6MJA1_9BACI</name>
<dbReference type="Proteomes" id="UP001341444">
    <property type="component" value="Unassembled WGS sequence"/>
</dbReference>
<protein>
    <recommendedName>
        <fullName evidence="3">DUF5655 domain-containing protein</fullName>
    </recommendedName>
</protein>
<proteinExistence type="predicted"/>
<dbReference type="EMBL" id="JARMAB010000020">
    <property type="protein sequence ID" value="MED1204081.1"/>
    <property type="molecule type" value="Genomic_DNA"/>
</dbReference>
<dbReference type="RefSeq" id="WP_066263815.1">
    <property type="nucleotide sequence ID" value="NZ_JARMAB010000020.1"/>
</dbReference>
<reference evidence="1 2" key="1">
    <citation type="submission" date="2023-03" db="EMBL/GenBank/DDBJ databases">
        <title>Bacillus Genome Sequencing.</title>
        <authorList>
            <person name="Dunlap C."/>
        </authorList>
    </citation>
    <scope>NUCLEOTIDE SEQUENCE [LARGE SCALE GENOMIC DNA]</scope>
    <source>
        <strain evidence="1 2">B-23453</strain>
    </source>
</reference>
<gene>
    <name evidence="1" type="ORF">P4T90_13560</name>
</gene>
<organism evidence="1 2">
    <name type="scientific">Heyndrickxia acidicola</name>
    <dbReference type="NCBI Taxonomy" id="209389"/>
    <lineage>
        <taxon>Bacteria</taxon>
        <taxon>Bacillati</taxon>
        <taxon>Bacillota</taxon>
        <taxon>Bacilli</taxon>
        <taxon>Bacillales</taxon>
        <taxon>Bacillaceae</taxon>
        <taxon>Heyndrickxia</taxon>
    </lineage>
</organism>
<comment type="caution">
    <text evidence="1">The sequence shown here is derived from an EMBL/GenBank/DDBJ whole genome shotgun (WGS) entry which is preliminary data.</text>
</comment>
<evidence type="ECO:0000313" key="2">
    <source>
        <dbReference type="Proteomes" id="UP001341444"/>
    </source>
</evidence>
<accession>A0ABU6MJA1</accession>
<evidence type="ECO:0008006" key="3">
    <source>
        <dbReference type="Google" id="ProtNLM"/>
    </source>
</evidence>
<evidence type="ECO:0000313" key="1">
    <source>
        <dbReference type="EMBL" id="MED1204081.1"/>
    </source>
</evidence>
<sequence>MLSKIKGVKYKPEYKYPRYKVKLETPKGKFLLIEFDNTQAASMKGYMPLEVYYDGENKGAKLSWYTQEVENLTVSEFLSIIATKINRKYNVKPAK</sequence>